<name>V4BHK3_LOTGI</name>
<dbReference type="GO" id="GO:0055088">
    <property type="term" value="P:lipid homeostasis"/>
    <property type="evidence" value="ECO:0007669"/>
    <property type="project" value="TreeGrafter"/>
</dbReference>
<feature type="transmembrane region" description="Helical" evidence="6">
    <location>
        <begin position="217"/>
        <end position="240"/>
    </location>
</feature>
<dbReference type="AlphaFoldDB" id="V4BHK3"/>
<dbReference type="SMART" id="SM00724">
    <property type="entry name" value="TLC"/>
    <property type="match status" value="1"/>
</dbReference>
<keyword evidence="9" id="KW-1185">Reference proteome</keyword>
<dbReference type="STRING" id="225164.V4BHK3"/>
<dbReference type="Proteomes" id="UP000030746">
    <property type="component" value="Unassembled WGS sequence"/>
</dbReference>
<evidence type="ECO:0000259" key="7">
    <source>
        <dbReference type="PROSITE" id="PS50922"/>
    </source>
</evidence>
<dbReference type="OMA" id="MPVYYSH"/>
<feature type="transmembrane region" description="Helical" evidence="6">
    <location>
        <begin position="178"/>
        <end position="197"/>
    </location>
</feature>
<dbReference type="PANTHER" id="PTHR13439:SF0">
    <property type="entry name" value="TOPOISOMERASE I DAMAGE AFFECTED PROTEIN 4"/>
    <property type="match status" value="1"/>
</dbReference>
<dbReference type="EMBL" id="KB202719">
    <property type="protein sequence ID" value="ESO88249.1"/>
    <property type="molecule type" value="Genomic_DNA"/>
</dbReference>
<protein>
    <recommendedName>
        <fullName evidence="7">TLC domain-containing protein</fullName>
    </recommendedName>
</protein>
<comment type="subcellular location">
    <subcellularLocation>
        <location evidence="1">Membrane</location>
        <topology evidence="1">Multi-pass membrane protein</topology>
    </subcellularLocation>
</comment>
<evidence type="ECO:0000313" key="9">
    <source>
        <dbReference type="Proteomes" id="UP000030746"/>
    </source>
</evidence>
<dbReference type="KEGG" id="lgi:LOTGIDRAFT_219318"/>
<evidence type="ECO:0000313" key="8">
    <source>
        <dbReference type="EMBL" id="ESO88249.1"/>
    </source>
</evidence>
<dbReference type="PANTHER" id="PTHR13439">
    <property type="entry name" value="CT120 PROTEIN"/>
    <property type="match status" value="1"/>
</dbReference>
<dbReference type="OrthoDB" id="10266980at2759"/>
<dbReference type="InterPro" id="IPR050846">
    <property type="entry name" value="TLCD"/>
</dbReference>
<proteinExistence type="predicted"/>
<feature type="transmembrane region" description="Helical" evidence="6">
    <location>
        <begin position="122"/>
        <end position="144"/>
    </location>
</feature>
<keyword evidence="3 6" id="KW-1133">Transmembrane helix</keyword>
<dbReference type="HOGENOM" id="CLU_034597_2_0_1"/>
<dbReference type="Pfam" id="PF03798">
    <property type="entry name" value="TRAM_LAG1_CLN8"/>
    <property type="match status" value="1"/>
</dbReference>
<dbReference type="CTD" id="20246857"/>
<evidence type="ECO:0000256" key="4">
    <source>
        <dbReference type="ARBA" id="ARBA00023136"/>
    </source>
</evidence>
<feature type="transmembrane region" description="Helical" evidence="6">
    <location>
        <begin position="98"/>
        <end position="116"/>
    </location>
</feature>
<dbReference type="PROSITE" id="PS51257">
    <property type="entry name" value="PROKAR_LIPOPROTEIN"/>
    <property type="match status" value="1"/>
</dbReference>
<dbReference type="GO" id="GO:0005783">
    <property type="term" value="C:endoplasmic reticulum"/>
    <property type="evidence" value="ECO:0007669"/>
    <property type="project" value="TreeGrafter"/>
</dbReference>
<gene>
    <name evidence="8" type="ORF">LOTGIDRAFT_219318</name>
</gene>
<reference evidence="8 9" key="1">
    <citation type="journal article" date="2013" name="Nature">
        <title>Insights into bilaterian evolution from three spiralian genomes.</title>
        <authorList>
            <person name="Simakov O."/>
            <person name="Marletaz F."/>
            <person name="Cho S.J."/>
            <person name="Edsinger-Gonzales E."/>
            <person name="Havlak P."/>
            <person name="Hellsten U."/>
            <person name="Kuo D.H."/>
            <person name="Larsson T."/>
            <person name="Lv J."/>
            <person name="Arendt D."/>
            <person name="Savage R."/>
            <person name="Osoegawa K."/>
            <person name="de Jong P."/>
            <person name="Grimwood J."/>
            <person name="Chapman J.A."/>
            <person name="Shapiro H."/>
            <person name="Aerts A."/>
            <person name="Otillar R.P."/>
            <person name="Terry A.Y."/>
            <person name="Boore J.L."/>
            <person name="Grigoriev I.V."/>
            <person name="Lindberg D.R."/>
            <person name="Seaver E.C."/>
            <person name="Weisblat D.A."/>
            <person name="Putnam N.H."/>
            <person name="Rokhsar D.S."/>
        </authorList>
    </citation>
    <scope>NUCLEOTIDE SEQUENCE [LARGE SCALE GENOMIC DNA]</scope>
</reference>
<evidence type="ECO:0000256" key="6">
    <source>
        <dbReference type="SAM" id="Phobius"/>
    </source>
</evidence>
<keyword evidence="2 5" id="KW-0812">Transmembrane</keyword>
<dbReference type="GeneID" id="20246857"/>
<accession>V4BHK3</accession>
<evidence type="ECO:0000256" key="1">
    <source>
        <dbReference type="ARBA" id="ARBA00004141"/>
    </source>
</evidence>
<evidence type="ECO:0000256" key="5">
    <source>
        <dbReference type="PROSITE-ProRule" id="PRU00205"/>
    </source>
</evidence>
<dbReference type="InterPro" id="IPR006634">
    <property type="entry name" value="TLC-dom"/>
</dbReference>
<dbReference type="PROSITE" id="PS50922">
    <property type="entry name" value="TLC"/>
    <property type="match status" value="1"/>
</dbReference>
<evidence type="ECO:0000256" key="2">
    <source>
        <dbReference type="ARBA" id="ARBA00022692"/>
    </source>
</evidence>
<feature type="transmembrane region" description="Helical" evidence="6">
    <location>
        <begin position="12"/>
        <end position="29"/>
    </location>
</feature>
<feature type="domain" description="TLC" evidence="7">
    <location>
        <begin position="50"/>
        <end position="251"/>
    </location>
</feature>
<evidence type="ECO:0000256" key="3">
    <source>
        <dbReference type="ARBA" id="ARBA00022989"/>
    </source>
</evidence>
<dbReference type="GO" id="GO:0016020">
    <property type="term" value="C:membrane"/>
    <property type="evidence" value="ECO:0007669"/>
    <property type="project" value="UniProtKB-SubCell"/>
</dbReference>
<dbReference type="RefSeq" id="XP_009060969.1">
    <property type="nucleotide sequence ID" value="XM_009062721.1"/>
</dbReference>
<sequence>MGRTIDTVTFDPSYYPAAVVSCMVFLYLYKYTSPNLSSKFAPKYTSLTEVEQIDWNTRFNSTIHATFVSCMCVYSLIYDEDISKEPIWADSPMVRTSCAIVVGYMTCDILIMTIHYKKIGEAFYFFHHGASMYAYFYVMTYGVLPYFANFRLMAEFSTPFVNQRWFLDKLKYSKTSKIFMLNGLAMTITFFFVRIAVMPTYWKRVYSVIGTESFKRLGHISLVLVITCFILDSINLFWFYKMCQGVKRVLKIYAKKNMELMNNHVSIEKEE</sequence>
<keyword evidence="4 5" id="KW-0472">Membrane</keyword>
<organism evidence="8 9">
    <name type="scientific">Lottia gigantea</name>
    <name type="common">Giant owl limpet</name>
    <dbReference type="NCBI Taxonomy" id="225164"/>
    <lineage>
        <taxon>Eukaryota</taxon>
        <taxon>Metazoa</taxon>
        <taxon>Spiralia</taxon>
        <taxon>Lophotrochozoa</taxon>
        <taxon>Mollusca</taxon>
        <taxon>Gastropoda</taxon>
        <taxon>Patellogastropoda</taxon>
        <taxon>Lottioidea</taxon>
        <taxon>Lottiidae</taxon>
        <taxon>Lottia</taxon>
    </lineage>
</organism>